<evidence type="ECO:0000313" key="2">
    <source>
        <dbReference type="Proteomes" id="UP000887013"/>
    </source>
</evidence>
<evidence type="ECO:0000313" key="1">
    <source>
        <dbReference type="EMBL" id="GFU23565.1"/>
    </source>
</evidence>
<dbReference type="AlphaFoldDB" id="A0A8X6UEC3"/>
<gene>
    <name evidence="1" type="ORF">NPIL_19341</name>
</gene>
<keyword evidence="2" id="KW-1185">Reference proteome</keyword>
<reference evidence="1" key="1">
    <citation type="submission" date="2020-08" db="EMBL/GenBank/DDBJ databases">
        <title>Multicomponent nature underlies the extraordinary mechanical properties of spider dragline silk.</title>
        <authorList>
            <person name="Kono N."/>
            <person name="Nakamura H."/>
            <person name="Mori M."/>
            <person name="Yoshida Y."/>
            <person name="Ohtoshi R."/>
            <person name="Malay A.D."/>
            <person name="Moran D.A.P."/>
            <person name="Tomita M."/>
            <person name="Numata K."/>
            <person name="Arakawa K."/>
        </authorList>
    </citation>
    <scope>NUCLEOTIDE SEQUENCE</scope>
</reference>
<protein>
    <submittedName>
        <fullName evidence="1">Uncharacterized protein</fullName>
    </submittedName>
</protein>
<comment type="caution">
    <text evidence="1">The sequence shown here is derived from an EMBL/GenBank/DDBJ whole genome shotgun (WGS) entry which is preliminary data.</text>
</comment>
<sequence>MIATFFTKYLSFSGYSNMWKEFQSSIYGTHAVSFSPPELNSSSFNKRMDGIEFLFYVRLESVLNGVVRSPYDLAWSFSELKHFLNRTFTYLRVPLKIRFSDIILSL</sequence>
<accession>A0A8X6UEC3</accession>
<dbReference type="EMBL" id="BMAW01081254">
    <property type="protein sequence ID" value="GFU23565.1"/>
    <property type="molecule type" value="Genomic_DNA"/>
</dbReference>
<dbReference type="Proteomes" id="UP000887013">
    <property type="component" value="Unassembled WGS sequence"/>
</dbReference>
<organism evidence="1 2">
    <name type="scientific">Nephila pilipes</name>
    <name type="common">Giant wood spider</name>
    <name type="synonym">Nephila maculata</name>
    <dbReference type="NCBI Taxonomy" id="299642"/>
    <lineage>
        <taxon>Eukaryota</taxon>
        <taxon>Metazoa</taxon>
        <taxon>Ecdysozoa</taxon>
        <taxon>Arthropoda</taxon>
        <taxon>Chelicerata</taxon>
        <taxon>Arachnida</taxon>
        <taxon>Araneae</taxon>
        <taxon>Araneomorphae</taxon>
        <taxon>Entelegynae</taxon>
        <taxon>Araneoidea</taxon>
        <taxon>Nephilidae</taxon>
        <taxon>Nephila</taxon>
    </lineage>
</organism>
<name>A0A8X6UEC3_NEPPI</name>
<proteinExistence type="predicted"/>